<accession>A0A089LG35</accession>
<gene>
    <name evidence="1" type="ORF">PBOR_15125</name>
</gene>
<dbReference type="EMBL" id="CP009285">
    <property type="protein sequence ID" value="AIQ58113.1"/>
    <property type="molecule type" value="Genomic_DNA"/>
</dbReference>
<dbReference type="HOGENOM" id="CLU_172529_1_0_9"/>
<reference evidence="1" key="1">
    <citation type="submission" date="2014-08" db="EMBL/GenBank/DDBJ databases">
        <title>Comparative genomics of the Paenibacillus odorifer group.</title>
        <authorList>
            <person name="den Bakker H.C."/>
            <person name="Tsai Y.-C.Y.-C."/>
            <person name="Martin N."/>
            <person name="Korlach J."/>
            <person name="Wiedmann M."/>
        </authorList>
    </citation>
    <scope>NUCLEOTIDE SEQUENCE [LARGE SCALE GENOMIC DNA]</scope>
    <source>
        <strain evidence="1">DSM 13188</strain>
    </source>
</reference>
<evidence type="ECO:0000313" key="1">
    <source>
        <dbReference type="EMBL" id="AIQ58113.1"/>
    </source>
</evidence>
<sequence length="72" mass="8171">MDYIYKVLETDMELLAAALSEVQVLVVLKDGTEELLEPGGQIRAYTAKSVRIRGLSYCRDLHEFRILTSEPI</sequence>
<protein>
    <submittedName>
        <fullName evidence="1">Uncharacterized protein</fullName>
    </submittedName>
</protein>
<organism evidence="1 2">
    <name type="scientific">Paenibacillus borealis</name>
    <dbReference type="NCBI Taxonomy" id="160799"/>
    <lineage>
        <taxon>Bacteria</taxon>
        <taxon>Bacillati</taxon>
        <taxon>Bacillota</taxon>
        <taxon>Bacilli</taxon>
        <taxon>Bacillales</taxon>
        <taxon>Paenibacillaceae</taxon>
        <taxon>Paenibacillus</taxon>
    </lineage>
</organism>
<proteinExistence type="predicted"/>
<dbReference type="AlphaFoldDB" id="A0A089LG35"/>
<dbReference type="KEGG" id="pbd:PBOR_15125"/>
<keyword evidence="2" id="KW-1185">Reference proteome</keyword>
<name>A0A089LG35_PAEBO</name>
<dbReference type="OrthoDB" id="2651001at2"/>
<dbReference type="RefSeq" id="WP_042212726.1">
    <property type="nucleotide sequence ID" value="NZ_CP009285.1"/>
</dbReference>
<evidence type="ECO:0000313" key="2">
    <source>
        <dbReference type="Proteomes" id="UP000029518"/>
    </source>
</evidence>
<dbReference type="Proteomes" id="UP000029518">
    <property type="component" value="Chromosome"/>
</dbReference>